<name>A0A8H5HMZ1_9AGAR</name>
<dbReference type="InterPro" id="IPR051164">
    <property type="entry name" value="NmrA-like_oxidored"/>
</dbReference>
<dbReference type="Pfam" id="PF05368">
    <property type="entry name" value="NmrA"/>
    <property type="match status" value="1"/>
</dbReference>
<dbReference type="OrthoDB" id="9997102at2759"/>
<proteinExistence type="inferred from homology"/>
<dbReference type="GO" id="GO:0005634">
    <property type="term" value="C:nucleus"/>
    <property type="evidence" value="ECO:0007669"/>
    <property type="project" value="TreeGrafter"/>
</dbReference>
<keyword evidence="2" id="KW-0521">NADP</keyword>
<evidence type="ECO:0000313" key="5">
    <source>
        <dbReference type="EMBL" id="KAF5386322.1"/>
    </source>
</evidence>
<accession>A0A8H5HMZ1</accession>
<organism evidence="5 6">
    <name type="scientific">Collybiopsis confluens</name>
    <dbReference type="NCBI Taxonomy" id="2823264"/>
    <lineage>
        <taxon>Eukaryota</taxon>
        <taxon>Fungi</taxon>
        <taxon>Dikarya</taxon>
        <taxon>Basidiomycota</taxon>
        <taxon>Agaricomycotina</taxon>
        <taxon>Agaricomycetes</taxon>
        <taxon>Agaricomycetidae</taxon>
        <taxon>Agaricales</taxon>
        <taxon>Marasmiineae</taxon>
        <taxon>Omphalotaceae</taxon>
        <taxon>Collybiopsis</taxon>
    </lineage>
</organism>
<dbReference type="SUPFAM" id="SSF51735">
    <property type="entry name" value="NAD(P)-binding Rossmann-fold domains"/>
    <property type="match status" value="1"/>
</dbReference>
<evidence type="ECO:0000259" key="4">
    <source>
        <dbReference type="Pfam" id="PF05368"/>
    </source>
</evidence>
<dbReference type="Gene3D" id="3.40.50.720">
    <property type="entry name" value="NAD(P)-binding Rossmann-like Domain"/>
    <property type="match status" value="1"/>
</dbReference>
<keyword evidence="6" id="KW-1185">Reference proteome</keyword>
<evidence type="ECO:0000256" key="2">
    <source>
        <dbReference type="ARBA" id="ARBA00022857"/>
    </source>
</evidence>
<dbReference type="InterPro" id="IPR008030">
    <property type="entry name" value="NmrA-like"/>
</dbReference>
<comment type="caution">
    <text evidence="5">The sequence shown here is derived from an EMBL/GenBank/DDBJ whole genome shotgun (WGS) entry which is preliminary data.</text>
</comment>
<dbReference type="AlphaFoldDB" id="A0A8H5HMZ1"/>
<feature type="compositionally biased region" description="Basic and acidic residues" evidence="3">
    <location>
        <begin position="286"/>
        <end position="298"/>
    </location>
</feature>
<dbReference type="PANTHER" id="PTHR42748:SF7">
    <property type="entry name" value="NMRA LIKE REDOX SENSOR 1-RELATED"/>
    <property type="match status" value="1"/>
</dbReference>
<comment type="similarity">
    <text evidence="1">Belongs to the NmrA-type oxidoreductase family.</text>
</comment>
<feature type="region of interest" description="Disordered" evidence="3">
    <location>
        <begin position="286"/>
        <end position="306"/>
    </location>
</feature>
<dbReference type="PANTHER" id="PTHR42748">
    <property type="entry name" value="NITROGEN METABOLITE REPRESSION PROTEIN NMRA FAMILY MEMBER"/>
    <property type="match status" value="1"/>
</dbReference>
<gene>
    <name evidence="5" type="ORF">D9757_008579</name>
</gene>
<protein>
    <recommendedName>
        <fullName evidence="4">NmrA-like domain-containing protein</fullName>
    </recommendedName>
</protein>
<sequence length="317" mass="35213">MGFVPHFRLRWMALNRVSSPAAKALSAQYPETLTLMSGNLLSEESMRKVFEEAQTSFGGVWGVFCVLAFPGLGANADGEETQGKILASLASEYNVSSYIFSSVERGGEKDDDRPDILMQDRYAKVKIEHRIRRLGEEKGFPWTILRPGFFMENYEGSIGSITVSVLRSGLRPTTTVQLVGVDDIGHVAAGVFNNPDPFRHQILCVVGERSTMEEQEKAYKRATGRSIPAVPSFIARTLIAINGHTKHLISDIERVHSIQEEGGPELETEAEIARARDAYPHLRSFESWASDRTKDPKTARKKSWNNVTIAKLASGQQ</sequence>
<evidence type="ECO:0000256" key="3">
    <source>
        <dbReference type="SAM" id="MobiDB-lite"/>
    </source>
</evidence>
<reference evidence="5 6" key="1">
    <citation type="journal article" date="2020" name="ISME J.">
        <title>Uncovering the hidden diversity of litter-decomposition mechanisms in mushroom-forming fungi.</title>
        <authorList>
            <person name="Floudas D."/>
            <person name="Bentzer J."/>
            <person name="Ahren D."/>
            <person name="Johansson T."/>
            <person name="Persson P."/>
            <person name="Tunlid A."/>
        </authorList>
    </citation>
    <scope>NUCLEOTIDE SEQUENCE [LARGE SCALE GENOMIC DNA]</scope>
    <source>
        <strain evidence="5 6">CBS 406.79</strain>
    </source>
</reference>
<feature type="domain" description="NmrA-like" evidence="4">
    <location>
        <begin position="21"/>
        <end position="286"/>
    </location>
</feature>
<evidence type="ECO:0000256" key="1">
    <source>
        <dbReference type="ARBA" id="ARBA00006328"/>
    </source>
</evidence>
<dbReference type="Gene3D" id="3.90.25.10">
    <property type="entry name" value="UDP-galactose 4-epimerase, domain 1"/>
    <property type="match status" value="1"/>
</dbReference>
<dbReference type="InterPro" id="IPR036291">
    <property type="entry name" value="NAD(P)-bd_dom_sf"/>
</dbReference>
<dbReference type="EMBL" id="JAACJN010000037">
    <property type="protein sequence ID" value="KAF5386322.1"/>
    <property type="molecule type" value="Genomic_DNA"/>
</dbReference>
<evidence type="ECO:0000313" key="6">
    <source>
        <dbReference type="Proteomes" id="UP000518752"/>
    </source>
</evidence>
<dbReference type="Proteomes" id="UP000518752">
    <property type="component" value="Unassembled WGS sequence"/>
</dbReference>